<dbReference type="AlphaFoldDB" id="A0A1H6B5W8"/>
<keyword evidence="3" id="KW-1185">Reference proteome</keyword>
<dbReference type="RefSeq" id="WP_103934403.1">
    <property type="nucleotide sequence ID" value="NZ_FNVA01000006.1"/>
</dbReference>
<dbReference type="EMBL" id="FNVA01000006">
    <property type="protein sequence ID" value="SEG56229.1"/>
    <property type="molecule type" value="Genomic_DNA"/>
</dbReference>
<dbReference type="Proteomes" id="UP000236728">
    <property type="component" value="Unassembled WGS sequence"/>
</dbReference>
<proteinExistence type="predicted"/>
<evidence type="ECO:0000256" key="1">
    <source>
        <dbReference type="SAM" id="MobiDB-lite"/>
    </source>
</evidence>
<organism evidence="2 3">
    <name type="scientific">Bryocella elongata</name>
    <dbReference type="NCBI Taxonomy" id="863522"/>
    <lineage>
        <taxon>Bacteria</taxon>
        <taxon>Pseudomonadati</taxon>
        <taxon>Acidobacteriota</taxon>
        <taxon>Terriglobia</taxon>
        <taxon>Terriglobales</taxon>
        <taxon>Acidobacteriaceae</taxon>
        <taxon>Bryocella</taxon>
    </lineage>
</organism>
<protein>
    <submittedName>
        <fullName evidence="2">5-methylcytosine-specific restriction enzyme A</fullName>
    </submittedName>
</protein>
<gene>
    <name evidence="2" type="ORF">SAMN05421819_3554</name>
</gene>
<dbReference type="OrthoDB" id="9779761at2"/>
<evidence type="ECO:0000313" key="3">
    <source>
        <dbReference type="Proteomes" id="UP000236728"/>
    </source>
</evidence>
<name>A0A1H6B5W8_9BACT</name>
<reference evidence="2 3" key="1">
    <citation type="submission" date="2016-10" db="EMBL/GenBank/DDBJ databases">
        <authorList>
            <person name="de Groot N.N."/>
        </authorList>
    </citation>
    <scope>NUCLEOTIDE SEQUENCE [LARGE SCALE GENOMIC DNA]</scope>
    <source>
        <strain evidence="2 3">DSM 22489</strain>
    </source>
</reference>
<accession>A0A1H6B5W8</accession>
<feature type="compositionally biased region" description="Basic and acidic residues" evidence="1">
    <location>
        <begin position="105"/>
        <end position="114"/>
    </location>
</feature>
<evidence type="ECO:0000313" key="2">
    <source>
        <dbReference type="EMBL" id="SEG56229.1"/>
    </source>
</evidence>
<feature type="region of interest" description="Disordered" evidence="1">
    <location>
        <begin position="105"/>
        <end position="127"/>
    </location>
</feature>
<sequence length="127" mass="14293">MPKQVCARWRETGCNKLVELPKRYCDGCEADGAGKDTRPSAAARLYDAWWRRESKAFLAENPVAVDIFGEHHGRLFAAEVVDHKKPHRGDVVLFRDKSNWQGLTRSDHSRKTALEDGGFGNARKRGG</sequence>